<dbReference type="PANTHER" id="PTHR43081:SF1">
    <property type="entry name" value="ADENYLATE CYCLASE, TERMINAL-DIFFERENTIATION SPECIFIC"/>
    <property type="match status" value="1"/>
</dbReference>
<evidence type="ECO:0000256" key="1">
    <source>
        <dbReference type="SAM" id="Phobius"/>
    </source>
</evidence>
<evidence type="ECO:0000313" key="4">
    <source>
        <dbReference type="Proteomes" id="UP000269692"/>
    </source>
</evidence>
<protein>
    <submittedName>
        <fullName evidence="3">Adenylate/guanylate cyclase domain-containing protein</fullName>
    </submittedName>
</protein>
<dbReference type="InterPro" id="IPR001054">
    <property type="entry name" value="A/G_cyclase"/>
</dbReference>
<dbReference type="InterPro" id="IPR007890">
    <property type="entry name" value="CHASE2"/>
</dbReference>
<dbReference type="Pfam" id="PF05226">
    <property type="entry name" value="CHASE2"/>
    <property type="match status" value="1"/>
</dbReference>
<dbReference type="SMART" id="SM00044">
    <property type="entry name" value="CYCc"/>
    <property type="match status" value="1"/>
</dbReference>
<dbReference type="SUPFAM" id="SSF55073">
    <property type="entry name" value="Nucleotide cyclase"/>
    <property type="match status" value="1"/>
</dbReference>
<keyword evidence="1" id="KW-0812">Transmembrane</keyword>
<dbReference type="InterPro" id="IPR050697">
    <property type="entry name" value="Adenylyl/Guanylyl_Cyclase_3/4"/>
</dbReference>
<proteinExistence type="predicted"/>
<feature type="transmembrane region" description="Helical" evidence="1">
    <location>
        <begin position="367"/>
        <end position="387"/>
    </location>
</feature>
<dbReference type="GO" id="GO:0004016">
    <property type="term" value="F:adenylate cyclase activity"/>
    <property type="evidence" value="ECO:0007669"/>
    <property type="project" value="UniProtKB-ARBA"/>
</dbReference>
<dbReference type="Proteomes" id="UP000269692">
    <property type="component" value="Unassembled WGS sequence"/>
</dbReference>
<evidence type="ECO:0000313" key="3">
    <source>
        <dbReference type="EMBL" id="RLP75416.1"/>
    </source>
</evidence>
<dbReference type="AlphaFoldDB" id="A0A3L7A521"/>
<dbReference type="EMBL" id="RCTF01000015">
    <property type="protein sequence ID" value="RLP75416.1"/>
    <property type="molecule type" value="Genomic_DNA"/>
</dbReference>
<dbReference type="SMART" id="SM01080">
    <property type="entry name" value="CHASE2"/>
    <property type="match status" value="1"/>
</dbReference>
<dbReference type="CDD" id="cd07302">
    <property type="entry name" value="CHD"/>
    <property type="match status" value="1"/>
</dbReference>
<dbReference type="InterPro" id="IPR029787">
    <property type="entry name" value="Nucleotide_cyclase"/>
</dbReference>
<reference evidence="3 4" key="1">
    <citation type="submission" date="2018-10" db="EMBL/GenBank/DDBJ databases">
        <title>Xanthobacter tagetidis genome sequencing and assembly.</title>
        <authorList>
            <person name="Maclea K.S."/>
            <person name="Goen A.E."/>
            <person name="Fatima S.A."/>
        </authorList>
    </citation>
    <scope>NUCLEOTIDE SEQUENCE [LARGE SCALE GENOMIC DNA]</scope>
    <source>
        <strain evidence="3 4">ATCC 700314</strain>
    </source>
</reference>
<comment type="caution">
    <text evidence="3">The sequence shown here is derived from an EMBL/GenBank/DDBJ whole genome shotgun (WGS) entry which is preliminary data.</text>
</comment>
<dbReference type="GO" id="GO:0035556">
    <property type="term" value="P:intracellular signal transduction"/>
    <property type="evidence" value="ECO:0007669"/>
    <property type="project" value="InterPro"/>
</dbReference>
<dbReference type="Gene3D" id="3.30.70.1230">
    <property type="entry name" value="Nucleotide cyclase"/>
    <property type="match status" value="1"/>
</dbReference>
<feature type="domain" description="Guanylate cyclase" evidence="2">
    <location>
        <begin position="485"/>
        <end position="623"/>
    </location>
</feature>
<feature type="transmembrane region" description="Helical" evidence="1">
    <location>
        <begin position="420"/>
        <end position="442"/>
    </location>
</feature>
<dbReference type="PROSITE" id="PS50125">
    <property type="entry name" value="GUANYLATE_CYCLASE_2"/>
    <property type="match status" value="1"/>
</dbReference>
<feature type="transmembrane region" description="Helical" evidence="1">
    <location>
        <begin position="394"/>
        <end position="414"/>
    </location>
</feature>
<keyword evidence="1" id="KW-0472">Membrane</keyword>
<dbReference type="PANTHER" id="PTHR43081">
    <property type="entry name" value="ADENYLATE CYCLASE, TERMINAL-DIFFERENTIATION SPECIFIC-RELATED"/>
    <property type="match status" value="1"/>
</dbReference>
<feature type="transmembrane region" description="Helical" evidence="1">
    <location>
        <begin position="18"/>
        <end position="36"/>
    </location>
</feature>
<keyword evidence="4" id="KW-1185">Reference proteome</keyword>
<name>A0A3L7A521_9HYPH</name>
<gene>
    <name evidence="3" type="ORF">D9R14_16755</name>
</gene>
<sequence length="737" mass="77348">MFARGQEGADRRHMTSRLYWISTGAVLAAGLGLILADPSPLVDVRNGLFDLYQRAAPRPYDPEAPVKVVDIDDASLARDGQWPWPRAKLAALVERLAEKGAAAVAFDVTFSEPDRLDPATLAELLPAEVRASVVGALAGQESSDALFARALGTLPSVLGAVLTGSGTEAALPAKWGIAAAGDDPLAFLPRFPAVVAPLPALAQAAAGIGVLNWLPDRDQVVRRVPLLLGLGNEVVPSLAAEALRVAQGASTYVVLSSNASGEQAFGASTGIVAVKIGAVEARTDAQGEVRVRFSPSDPRRFVPAHAVLDGTADRAALEGRIILVGTSAAGLKDTRATPLDAAVAGVEIQAQLIEHLVAGANLVRPDWARGAELVLAAALGLLLALALPRVPPLVAGLGGLALVAGLGAASFLAFTRLDLLIDPLAPGATALAVYLVGVFALYREEQRQKKWVRSVFGRFVSPNVVSKLAADPSRLVLGGETRQITILFCDLRDFTTLSETMDAQALTRFMHAYLTPMTEVVLAHGGTIDKYIGDAIMAFWNAPLDDPHHARNATLCALAMSARLDALNVEWRVQAEREGRPYHPVRCGIGLATGPCCVGNLGSDQRLEYSCLGDDVNLASRIEGATKGLRTDILVSQATRDAAPGLAFLEADELTLKGKTKASRLHLVAGDAAFAGSPGFEALARRHGALVDALDRGDAGQARLLADDLRQTAPARLTRFYGLCLERAAATVAAAQD</sequence>
<accession>A0A3L7A521</accession>
<dbReference type="OrthoDB" id="9789782at2"/>
<dbReference type="Pfam" id="PF00211">
    <property type="entry name" value="Guanylate_cyc"/>
    <property type="match status" value="1"/>
</dbReference>
<keyword evidence="1" id="KW-1133">Transmembrane helix</keyword>
<dbReference type="GO" id="GO:0006171">
    <property type="term" value="P:cAMP biosynthetic process"/>
    <property type="evidence" value="ECO:0007669"/>
    <property type="project" value="TreeGrafter"/>
</dbReference>
<evidence type="ECO:0000259" key="2">
    <source>
        <dbReference type="PROSITE" id="PS50125"/>
    </source>
</evidence>
<organism evidence="3 4">
    <name type="scientific">Xanthobacter tagetidis</name>
    <dbReference type="NCBI Taxonomy" id="60216"/>
    <lineage>
        <taxon>Bacteria</taxon>
        <taxon>Pseudomonadati</taxon>
        <taxon>Pseudomonadota</taxon>
        <taxon>Alphaproteobacteria</taxon>
        <taxon>Hyphomicrobiales</taxon>
        <taxon>Xanthobacteraceae</taxon>
        <taxon>Xanthobacter</taxon>
    </lineage>
</organism>